<dbReference type="PROSITE" id="PS00675">
    <property type="entry name" value="SIGMA54_INTERACT_1"/>
    <property type="match status" value="1"/>
</dbReference>
<evidence type="ECO:0000313" key="7">
    <source>
        <dbReference type="EMBL" id="SFA52489.1"/>
    </source>
</evidence>
<dbReference type="Pfam" id="PF02954">
    <property type="entry name" value="HTH_8"/>
    <property type="match status" value="1"/>
</dbReference>
<gene>
    <name evidence="7" type="ORF">SAMN05192569_103616</name>
</gene>
<dbReference type="Gene3D" id="3.40.50.300">
    <property type="entry name" value="P-loop containing nucleotide triphosphate hydrolases"/>
    <property type="match status" value="1"/>
</dbReference>
<feature type="domain" description="PAS" evidence="6">
    <location>
        <begin position="16"/>
        <end position="71"/>
    </location>
</feature>
<evidence type="ECO:0000313" key="8">
    <source>
        <dbReference type="Proteomes" id="UP000198650"/>
    </source>
</evidence>
<dbReference type="InterPro" id="IPR002078">
    <property type="entry name" value="Sigma_54_int"/>
</dbReference>
<keyword evidence="4" id="KW-0804">Transcription</keyword>
<dbReference type="SUPFAM" id="SSF46689">
    <property type="entry name" value="Homeodomain-like"/>
    <property type="match status" value="1"/>
</dbReference>
<dbReference type="InterPro" id="IPR025944">
    <property type="entry name" value="Sigma_54_int_dom_CS"/>
</dbReference>
<dbReference type="EMBL" id="FOJS01000036">
    <property type="protein sequence ID" value="SFA52489.1"/>
    <property type="molecule type" value="Genomic_DNA"/>
</dbReference>
<dbReference type="SMART" id="SM00091">
    <property type="entry name" value="PAS"/>
    <property type="match status" value="1"/>
</dbReference>
<dbReference type="FunFam" id="3.40.50.300:FF:000006">
    <property type="entry name" value="DNA-binding transcriptional regulator NtrC"/>
    <property type="match status" value="1"/>
</dbReference>
<dbReference type="CDD" id="cd00130">
    <property type="entry name" value="PAS"/>
    <property type="match status" value="1"/>
</dbReference>
<evidence type="ECO:0000259" key="5">
    <source>
        <dbReference type="PROSITE" id="PS50045"/>
    </source>
</evidence>
<dbReference type="InterPro" id="IPR035965">
    <property type="entry name" value="PAS-like_dom_sf"/>
</dbReference>
<keyword evidence="1" id="KW-0547">Nucleotide-binding</keyword>
<evidence type="ECO:0000256" key="4">
    <source>
        <dbReference type="ARBA" id="ARBA00023163"/>
    </source>
</evidence>
<dbReference type="InterPro" id="IPR000014">
    <property type="entry name" value="PAS"/>
</dbReference>
<dbReference type="Pfam" id="PF00989">
    <property type="entry name" value="PAS"/>
    <property type="match status" value="1"/>
</dbReference>
<name>A0A1I0TL38_9BACL</name>
<keyword evidence="8" id="KW-1185">Reference proteome</keyword>
<proteinExistence type="predicted"/>
<dbReference type="OrthoDB" id="9771372at2"/>
<accession>A0A1I0TL38</accession>
<dbReference type="GO" id="GO:0006355">
    <property type="term" value="P:regulation of DNA-templated transcription"/>
    <property type="evidence" value="ECO:0007669"/>
    <property type="project" value="InterPro"/>
</dbReference>
<evidence type="ECO:0000256" key="2">
    <source>
        <dbReference type="ARBA" id="ARBA00022840"/>
    </source>
</evidence>
<dbReference type="InterPro" id="IPR027417">
    <property type="entry name" value="P-loop_NTPase"/>
</dbReference>
<sequence>MSNRNLQMARKERLKLLREVEGLLSYITDPVLVVDAEGKIVHANSAAEQILERSQIIMIGKHFTEFVQSESLSKYIHQGKPVANLAVNMINSKGAHLDFSCRLHPLLVDAQVEGAILFFTKPALRQEQEKSFRYGTRFSLDDVIGSSPAIVALKEQVMKIAKSESTVLIRGESGTGKEVLAQSIHRLSHRNKGPFVAINCAAIPESLLESELFGYEEGAFTGAKKGGKPGRFELAKGGTLFLDEIGDMPLYLQAKLLRVLQERRIERVGGTKAIEVDVRIIAATHKDLESMIANNQFREDLYFRLNVIPLYVPPLRERKEDLYELIQYYMHKFCKRFGKEPKRFSSQALKKIFDYHWPGNIRELENMVEYIVNLEIGDLVTVSSLPASIREMSEDENRDMAEEQQEPQTLNHLSKSLYRVNEMEEQLIIQALQRFGTSTEGKRKAAEALGISLATLYRRLEKMKRRRQFSK</sequence>
<dbReference type="PANTHER" id="PTHR32071">
    <property type="entry name" value="TRANSCRIPTIONAL REGULATORY PROTEIN"/>
    <property type="match status" value="1"/>
</dbReference>
<dbReference type="InterPro" id="IPR058031">
    <property type="entry name" value="AAA_lid_NorR"/>
</dbReference>
<dbReference type="Pfam" id="PF25601">
    <property type="entry name" value="AAA_lid_14"/>
    <property type="match status" value="1"/>
</dbReference>
<dbReference type="PROSITE" id="PS50045">
    <property type="entry name" value="SIGMA54_INTERACT_4"/>
    <property type="match status" value="1"/>
</dbReference>
<evidence type="ECO:0000259" key="6">
    <source>
        <dbReference type="PROSITE" id="PS50112"/>
    </source>
</evidence>
<dbReference type="GO" id="GO:0043565">
    <property type="term" value="F:sequence-specific DNA binding"/>
    <property type="evidence" value="ECO:0007669"/>
    <property type="project" value="InterPro"/>
</dbReference>
<dbReference type="PANTHER" id="PTHR32071:SF57">
    <property type="entry name" value="C4-DICARBOXYLATE TRANSPORT TRANSCRIPTIONAL REGULATORY PROTEIN DCTD"/>
    <property type="match status" value="1"/>
</dbReference>
<organism evidence="7 8">
    <name type="scientific">Parageobacillus thermantarcticus</name>
    <dbReference type="NCBI Taxonomy" id="186116"/>
    <lineage>
        <taxon>Bacteria</taxon>
        <taxon>Bacillati</taxon>
        <taxon>Bacillota</taxon>
        <taxon>Bacilli</taxon>
        <taxon>Bacillales</taxon>
        <taxon>Anoxybacillaceae</taxon>
        <taxon>Parageobacillus</taxon>
    </lineage>
</organism>
<dbReference type="Proteomes" id="UP000198650">
    <property type="component" value="Unassembled WGS sequence"/>
</dbReference>
<dbReference type="InterPro" id="IPR003593">
    <property type="entry name" value="AAA+_ATPase"/>
</dbReference>
<dbReference type="STRING" id="186116.SAMN05192569_103616"/>
<dbReference type="PROSITE" id="PS50112">
    <property type="entry name" value="PAS"/>
    <property type="match status" value="1"/>
</dbReference>
<dbReference type="Gene3D" id="3.30.450.20">
    <property type="entry name" value="PAS domain"/>
    <property type="match status" value="1"/>
</dbReference>
<dbReference type="InterPro" id="IPR013767">
    <property type="entry name" value="PAS_fold"/>
</dbReference>
<dbReference type="CDD" id="cd00009">
    <property type="entry name" value="AAA"/>
    <property type="match status" value="1"/>
</dbReference>
<protein>
    <submittedName>
        <fullName evidence="7">Transcriptional regulator containing PAS, AAA-type ATPase, and DNA-binding Fis domains</fullName>
    </submittedName>
</protein>
<dbReference type="PROSITE" id="PS00688">
    <property type="entry name" value="SIGMA54_INTERACT_3"/>
    <property type="match status" value="1"/>
</dbReference>
<dbReference type="GO" id="GO:0005524">
    <property type="term" value="F:ATP binding"/>
    <property type="evidence" value="ECO:0007669"/>
    <property type="project" value="UniProtKB-KW"/>
</dbReference>
<evidence type="ECO:0000256" key="1">
    <source>
        <dbReference type="ARBA" id="ARBA00022741"/>
    </source>
</evidence>
<dbReference type="InterPro" id="IPR025662">
    <property type="entry name" value="Sigma_54_int_dom_ATP-bd_1"/>
</dbReference>
<dbReference type="Gene3D" id="1.10.10.60">
    <property type="entry name" value="Homeodomain-like"/>
    <property type="match status" value="1"/>
</dbReference>
<reference evidence="8" key="1">
    <citation type="submission" date="2016-10" db="EMBL/GenBank/DDBJ databases">
        <authorList>
            <person name="Varghese N."/>
            <person name="Submissions S."/>
        </authorList>
    </citation>
    <scope>NUCLEOTIDE SEQUENCE [LARGE SCALE GENOMIC DNA]</scope>
    <source>
        <strain evidence="8">M1</strain>
    </source>
</reference>
<keyword evidence="3" id="KW-0805">Transcription regulation</keyword>
<keyword evidence="2" id="KW-0067">ATP-binding</keyword>
<dbReference type="Gene3D" id="1.10.8.60">
    <property type="match status" value="1"/>
</dbReference>
<dbReference type="InterPro" id="IPR009057">
    <property type="entry name" value="Homeodomain-like_sf"/>
</dbReference>
<dbReference type="SUPFAM" id="SSF55785">
    <property type="entry name" value="PYP-like sensor domain (PAS domain)"/>
    <property type="match status" value="1"/>
</dbReference>
<dbReference type="RefSeq" id="WP_090950855.1">
    <property type="nucleotide sequence ID" value="NZ_FOJS01000036.1"/>
</dbReference>
<evidence type="ECO:0000256" key="3">
    <source>
        <dbReference type="ARBA" id="ARBA00023015"/>
    </source>
</evidence>
<keyword evidence="7" id="KW-0238">DNA-binding</keyword>
<dbReference type="InterPro" id="IPR002197">
    <property type="entry name" value="HTH_Fis"/>
</dbReference>
<dbReference type="SUPFAM" id="SSF52540">
    <property type="entry name" value="P-loop containing nucleoside triphosphate hydrolases"/>
    <property type="match status" value="1"/>
</dbReference>
<dbReference type="Pfam" id="PF00158">
    <property type="entry name" value="Sigma54_activat"/>
    <property type="match status" value="1"/>
</dbReference>
<dbReference type="AlphaFoldDB" id="A0A1I0TL38"/>
<feature type="domain" description="Sigma-54 factor interaction" evidence="5">
    <location>
        <begin position="143"/>
        <end position="373"/>
    </location>
</feature>
<dbReference type="SMART" id="SM00382">
    <property type="entry name" value="AAA"/>
    <property type="match status" value="1"/>
</dbReference>